<proteinExistence type="predicted"/>
<dbReference type="STRING" id="1246637.MTBBW1_2200001"/>
<evidence type="ECO:0000313" key="2">
    <source>
        <dbReference type="Proteomes" id="UP000191931"/>
    </source>
</evidence>
<protein>
    <submittedName>
        <fullName evidence="1">Uncharacterized protein</fullName>
    </submittedName>
</protein>
<reference evidence="1 2" key="1">
    <citation type="submission" date="2017-03" db="EMBL/GenBank/DDBJ databases">
        <authorList>
            <person name="Afonso C.L."/>
            <person name="Miller P.J."/>
            <person name="Scott M.A."/>
            <person name="Spackman E."/>
            <person name="Goraichik I."/>
            <person name="Dimitrov K.M."/>
            <person name="Suarez D.L."/>
            <person name="Swayne D.E."/>
        </authorList>
    </citation>
    <scope>NUCLEOTIDE SEQUENCE [LARGE SCALE GENOMIC DNA]</scope>
    <source>
        <strain evidence="1">PRJEB14757</strain>
    </source>
</reference>
<keyword evidence="2" id="KW-1185">Reference proteome</keyword>
<sequence length="261" mass="27455">MAISFGTQGNNNFTVTAGDDYEEYRGMGGNDTYTVNPNLTEDVRIQDSSGSNVVVLGEAVIAGSRFFSSGVELTYASGGVLQILGDMSSFSFVFGGGSDPFNPQEGGFANDFEATMTAFGVDPSQVQGMDVVSGIAGTINDDGTVDELDQVTMSIDQGHYSESPVEIDASLGSFVFTDDATVGNNVEISGFALDDVIQVSNASDGDYFFSHDGDDMRISYVADGDTVNVVTLIGVMNSEDVVGETEAAFEAYIGFNAFQLV</sequence>
<dbReference type="RefSeq" id="WP_080808152.1">
    <property type="nucleotide sequence ID" value="NZ_LT828560.1"/>
</dbReference>
<name>A0A1W1HCX5_9BACT</name>
<gene>
    <name evidence="1" type="ORF">MTBBW1_2200001</name>
</gene>
<dbReference type="Proteomes" id="UP000191931">
    <property type="component" value="Unassembled WGS sequence"/>
</dbReference>
<accession>A0A1W1HCX5</accession>
<dbReference type="EMBL" id="FWEV01000136">
    <property type="protein sequence ID" value="SLM30347.1"/>
    <property type="molecule type" value="Genomic_DNA"/>
</dbReference>
<evidence type="ECO:0000313" key="1">
    <source>
        <dbReference type="EMBL" id="SLM30347.1"/>
    </source>
</evidence>
<dbReference type="AlphaFoldDB" id="A0A1W1HCX5"/>
<organism evidence="1 2">
    <name type="scientific">Desulfamplus magnetovallimortis</name>
    <dbReference type="NCBI Taxonomy" id="1246637"/>
    <lineage>
        <taxon>Bacteria</taxon>
        <taxon>Pseudomonadati</taxon>
        <taxon>Thermodesulfobacteriota</taxon>
        <taxon>Desulfobacteria</taxon>
        <taxon>Desulfobacterales</taxon>
        <taxon>Desulfobacteraceae</taxon>
        <taxon>Desulfamplus</taxon>
    </lineage>
</organism>